<reference evidence="8" key="1">
    <citation type="submission" date="2017-07" db="EMBL/GenBank/DDBJ databases">
        <authorList>
            <person name="Varghese N."/>
            <person name="Submissions S."/>
        </authorList>
    </citation>
    <scope>NUCLEOTIDE SEQUENCE [LARGE SCALE GENOMIC DNA]</scope>
    <source>
        <strain evidence="8">NLAE-zl-C134</strain>
    </source>
</reference>
<dbReference type="Proteomes" id="UP000254051">
    <property type="component" value="Unassembled WGS sequence"/>
</dbReference>
<comment type="function">
    <text evidence="1 6">Required for the transposition of the insertion element.</text>
</comment>
<evidence type="ECO:0000256" key="6">
    <source>
        <dbReference type="RuleBase" id="RU365089"/>
    </source>
</evidence>
<protein>
    <recommendedName>
        <fullName evidence="6">Mutator family transposase</fullName>
    </recommendedName>
</protein>
<evidence type="ECO:0000256" key="1">
    <source>
        <dbReference type="ARBA" id="ARBA00002190"/>
    </source>
</evidence>
<name>A0A316A170_9FIRM</name>
<evidence type="ECO:0000256" key="4">
    <source>
        <dbReference type="ARBA" id="ARBA00023125"/>
    </source>
</evidence>
<dbReference type="GO" id="GO:0006313">
    <property type="term" value="P:DNA transposition"/>
    <property type="evidence" value="ECO:0007669"/>
    <property type="project" value="UniProtKB-UniRule"/>
</dbReference>
<evidence type="ECO:0000313" key="7">
    <source>
        <dbReference type="EMBL" id="SUQ13378.1"/>
    </source>
</evidence>
<keyword evidence="5 6" id="KW-0233">DNA recombination</keyword>
<dbReference type="GO" id="GO:0004803">
    <property type="term" value="F:transposase activity"/>
    <property type="evidence" value="ECO:0007669"/>
    <property type="project" value="UniProtKB-UniRule"/>
</dbReference>
<gene>
    <name evidence="7" type="ORF">SAMN05216529_103106</name>
</gene>
<dbReference type="AlphaFoldDB" id="A0A316A170"/>
<accession>A0A316A170</accession>
<dbReference type="GO" id="GO:0003677">
    <property type="term" value="F:DNA binding"/>
    <property type="evidence" value="ECO:0007669"/>
    <property type="project" value="UniProtKB-UniRule"/>
</dbReference>
<evidence type="ECO:0000256" key="5">
    <source>
        <dbReference type="ARBA" id="ARBA00023172"/>
    </source>
</evidence>
<keyword evidence="6" id="KW-0814">Transposable element</keyword>
<sequence length="112" mass="12673">MHIYDTKIGTDGNEIRVLNVDAIHYHVCNEYRIVKHAVYKVIVIGKDGRKDALGMYVGEHESPKFWLSIMNGLRNRGVEDILIACVDGLSDFSQTIKPVFPKTEVQQCIIPS</sequence>
<dbReference type="Pfam" id="PF00872">
    <property type="entry name" value="Transposase_mut"/>
    <property type="match status" value="1"/>
</dbReference>
<evidence type="ECO:0000256" key="2">
    <source>
        <dbReference type="ARBA" id="ARBA00010961"/>
    </source>
</evidence>
<keyword evidence="4 6" id="KW-0238">DNA-binding</keyword>
<evidence type="ECO:0000256" key="3">
    <source>
        <dbReference type="ARBA" id="ARBA00022578"/>
    </source>
</evidence>
<keyword evidence="3 6" id="KW-0815">Transposition</keyword>
<dbReference type="PANTHER" id="PTHR33217">
    <property type="entry name" value="TRANSPOSASE FOR INSERTION SEQUENCE ELEMENT IS1081"/>
    <property type="match status" value="1"/>
</dbReference>
<keyword evidence="8" id="KW-1185">Reference proteome</keyword>
<comment type="similarity">
    <text evidence="2 6">Belongs to the transposase mutator family.</text>
</comment>
<dbReference type="PANTHER" id="PTHR33217:SF8">
    <property type="entry name" value="MUTATOR FAMILY TRANSPOSASE"/>
    <property type="match status" value="1"/>
</dbReference>
<proteinExistence type="inferred from homology"/>
<dbReference type="InterPro" id="IPR001207">
    <property type="entry name" value="Transposase_mutator"/>
</dbReference>
<organism evidence="7 8">
    <name type="scientific">Faecalicatena contorta</name>
    <dbReference type="NCBI Taxonomy" id="39482"/>
    <lineage>
        <taxon>Bacteria</taxon>
        <taxon>Bacillati</taxon>
        <taxon>Bacillota</taxon>
        <taxon>Clostridia</taxon>
        <taxon>Lachnospirales</taxon>
        <taxon>Lachnospiraceae</taxon>
        <taxon>Faecalicatena</taxon>
    </lineage>
</organism>
<dbReference type="EMBL" id="UHJJ01000003">
    <property type="protein sequence ID" value="SUQ13378.1"/>
    <property type="molecule type" value="Genomic_DNA"/>
</dbReference>
<evidence type="ECO:0000313" key="8">
    <source>
        <dbReference type="Proteomes" id="UP000254051"/>
    </source>
</evidence>